<name>A0A2Z6TU58_9LACO</name>
<dbReference type="GO" id="GO:0016491">
    <property type="term" value="F:oxidoreductase activity"/>
    <property type="evidence" value="ECO:0007669"/>
    <property type="project" value="InterPro"/>
</dbReference>
<dbReference type="RefSeq" id="WP_117118579.1">
    <property type="nucleotide sequence ID" value="NZ_BFBY01000009.1"/>
</dbReference>
<protein>
    <submittedName>
        <fullName evidence="2">Dithiol-disulfide isomerase</fullName>
    </submittedName>
</protein>
<gene>
    <name evidence="2" type="primary">frnE</name>
    <name evidence="2" type="ORF">LrDSM24759_11630</name>
</gene>
<reference evidence="3" key="1">
    <citation type="submission" date="2018-03" db="EMBL/GenBank/DDBJ databases">
        <title>New taxa in the Lactobacillus gasseri group.</title>
        <authorList>
            <person name="Tanizawa Y."/>
            <person name="Tohno M."/>
            <person name="Endo A."/>
            <person name="Arita M."/>
        </authorList>
    </citation>
    <scope>NUCLEOTIDE SEQUENCE [LARGE SCALE GENOMIC DNA]</scope>
    <source>
        <strain evidence="3">DSM 24759</strain>
    </source>
</reference>
<dbReference type="EMBL" id="BFBY01000009">
    <property type="protein sequence ID" value="GBG05249.1"/>
    <property type="molecule type" value="Genomic_DNA"/>
</dbReference>
<dbReference type="Gene3D" id="3.40.30.10">
    <property type="entry name" value="Glutaredoxin"/>
    <property type="match status" value="1"/>
</dbReference>
<comment type="caution">
    <text evidence="2">The sequence shown here is derived from an EMBL/GenBank/DDBJ whole genome shotgun (WGS) entry which is preliminary data.</text>
</comment>
<evidence type="ECO:0000259" key="1">
    <source>
        <dbReference type="Pfam" id="PF01323"/>
    </source>
</evidence>
<evidence type="ECO:0000313" key="3">
    <source>
        <dbReference type="Proteomes" id="UP000257317"/>
    </source>
</evidence>
<dbReference type="Pfam" id="PF01323">
    <property type="entry name" value="DSBA"/>
    <property type="match status" value="1"/>
</dbReference>
<proteinExistence type="predicted"/>
<dbReference type="OrthoDB" id="9799122at2"/>
<dbReference type="PANTHER" id="PTHR13887:SF41">
    <property type="entry name" value="THIOREDOXIN SUPERFAMILY PROTEIN"/>
    <property type="match status" value="1"/>
</dbReference>
<evidence type="ECO:0000313" key="2">
    <source>
        <dbReference type="EMBL" id="GBG05249.1"/>
    </source>
</evidence>
<dbReference type="PANTHER" id="PTHR13887">
    <property type="entry name" value="GLUTATHIONE S-TRANSFERASE KAPPA"/>
    <property type="match status" value="1"/>
</dbReference>
<keyword evidence="3" id="KW-1185">Reference proteome</keyword>
<dbReference type="SUPFAM" id="SSF52833">
    <property type="entry name" value="Thioredoxin-like"/>
    <property type="match status" value="1"/>
</dbReference>
<dbReference type="AlphaFoldDB" id="A0A2Z6TU58"/>
<dbReference type="CDD" id="cd03024">
    <property type="entry name" value="DsbA_FrnE"/>
    <property type="match status" value="1"/>
</dbReference>
<dbReference type="Proteomes" id="UP000257317">
    <property type="component" value="Unassembled WGS sequence"/>
</dbReference>
<dbReference type="InterPro" id="IPR036249">
    <property type="entry name" value="Thioredoxin-like_sf"/>
</dbReference>
<keyword evidence="2" id="KW-0413">Isomerase</keyword>
<feature type="domain" description="DSBA-like thioredoxin" evidence="1">
    <location>
        <begin position="3"/>
        <end position="207"/>
    </location>
</feature>
<organism evidence="2 3">
    <name type="scientific">Lactobacillus rodentium</name>
    <dbReference type="NCBI Taxonomy" id="947835"/>
    <lineage>
        <taxon>Bacteria</taxon>
        <taxon>Bacillati</taxon>
        <taxon>Bacillota</taxon>
        <taxon>Bacilli</taxon>
        <taxon>Lactobacillales</taxon>
        <taxon>Lactobacillaceae</taxon>
        <taxon>Lactobacillus</taxon>
    </lineage>
</organism>
<dbReference type="InterPro" id="IPR001853">
    <property type="entry name" value="DSBA-like_thioredoxin_dom"/>
</dbReference>
<accession>A0A2Z6TU58</accession>
<dbReference type="GO" id="GO:0016853">
    <property type="term" value="F:isomerase activity"/>
    <property type="evidence" value="ECO:0007669"/>
    <property type="project" value="UniProtKB-KW"/>
</dbReference>
<sequence>MEIIVWSDYACPFCYIAEGRINNILKDLNAEDKVHFDRHAFQLYPDAANDVTETTLERFAKKYGLTEKEAAQRIEQISQMGRGEGLEFNYASTLNTNTMDAHRLTQWVKDNYDQEVLDKLSDLLFKAYFGDNKKLADHNVLLEAAKEAGVNVADAKKLLDSDDYRDKVIADEAFIQQNGVHAVPFFVIDGKGYMGAQPREVFEKAIKEGLAKEENEGSKEE</sequence>